<protein>
    <submittedName>
        <fullName evidence="1">Uncharacterized protein</fullName>
    </submittedName>
</protein>
<comment type="caution">
    <text evidence="1">The sequence shown here is derived from an EMBL/GenBank/DDBJ whole genome shotgun (WGS) entry which is preliminary data.</text>
</comment>
<dbReference type="Proteomes" id="UP000785679">
    <property type="component" value="Unassembled WGS sequence"/>
</dbReference>
<evidence type="ECO:0000313" key="2">
    <source>
        <dbReference type="Proteomes" id="UP000785679"/>
    </source>
</evidence>
<dbReference type="EMBL" id="RRYP01021499">
    <property type="protein sequence ID" value="TNV72645.1"/>
    <property type="molecule type" value="Genomic_DNA"/>
</dbReference>
<name>A0A8J8NDL5_HALGN</name>
<reference evidence="1" key="1">
    <citation type="submission" date="2019-06" db="EMBL/GenBank/DDBJ databases">
        <authorList>
            <person name="Zheng W."/>
        </authorList>
    </citation>
    <scope>NUCLEOTIDE SEQUENCE</scope>
    <source>
        <strain evidence="1">QDHG01</strain>
    </source>
</reference>
<keyword evidence="2" id="KW-1185">Reference proteome</keyword>
<gene>
    <name evidence="1" type="ORF">FGO68_gene10257</name>
</gene>
<organism evidence="1 2">
    <name type="scientific">Halteria grandinella</name>
    <dbReference type="NCBI Taxonomy" id="5974"/>
    <lineage>
        <taxon>Eukaryota</taxon>
        <taxon>Sar</taxon>
        <taxon>Alveolata</taxon>
        <taxon>Ciliophora</taxon>
        <taxon>Intramacronucleata</taxon>
        <taxon>Spirotrichea</taxon>
        <taxon>Stichotrichia</taxon>
        <taxon>Sporadotrichida</taxon>
        <taxon>Halteriidae</taxon>
        <taxon>Halteria</taxon>
    </lineage>
</organism>
<proteinExistence type="predicted"/>
<dbReference type="AlphaFoldDB" id="A0A8J8NDL5"/>
<accession>A0A8J8NDL5</accession>
<evidence type="ECO:0000313" key="1">
    <source>
        <dbReference type="EMBL" id="TNV72645.1"/>
    </source>
</evidence>
<sequence length="128" mass="14157">MSKKQKELQPSLTAAPVNLYLPGFSLSEIGYLVGYRFESTHLVISTIVSHEKAGSLENLSRILKTTLKLQAFNKYCASEPQILGIIESSKGEITQNGDLANFKKCQSNWLHIKTTSNLVQTVEISSGR</sequence>